<feature type="domain" description="YcaO" evidence="1">
    <location>
        <begin position="64"/>
        <end position="425"/>
    </location>
</feature>
<keyword evidence="3" id="KW-1185">Reference proteome</keyword>
<evidence type="ECO:0000313" key="3">
    <source>
        <dbReference type="Proteomes" id="UP000298484"/>
    </source>
</evidence>
<comment type="caution">
    <text evidence="2">The sequence shown here is derived from an EMBL/GenBank/DDBJ whole genome shotgun (WGS) entry which is preliminary data.</text>
</comment>
<dbReference type="RefSeq" id="WP_135110988.1">
    <property type="nucleotide sequence ID" value="NZ_SRHY01000035.1"/>
</dbReference>
<evidence type="ECO:0000259" key="1">
    <source>
        <dbReference type="PROSITE" id="PS51664"/>
    </source>
</evidence>
<dbReference type="OrthoDB" id="2379922at2"/>
<reference evidence="2 3" key="1">
    <citation type="submission" date="2019-03" db="EMBL/GenBank/DDBJ databases">
        <title>Genome sequence of Lentibacillus salicampi ATCC BAA-719.</title>
        <authorList>
            <person name="Maclea K.S."/>
            <person name="Simoes Junior M."/>
        </authorList>
    </citation>
    <scope>NUCLEOTIDE SEQUENCE [LARGE SCALE GENOMIC DNA]</scope>
    <source>
        <strain evidence="2 3">ATCC BAA-719</strain>
    </source>
</reference>
<name>A0A4Y9ABZ3_9BACI</name>
<dbReference type="InterPro" id="IPR003776">
    <property type="entry name" value="YcaO-like_dom"/>
</dbReference>
<dbReference type="NCBIfam" id="TIGR03604">
    <property type="entry name" value="TOMM_cyclo_SagD"/>
    <property type="match status" value="1"/>
</dbReference>
<dbReference type="AlphaFoldDB" id="A0A4Y9ABZ3"/>
<gene>
    <name evidence="2" type="ORF">E4U82_15090</name>
</gene>
<protein>
    <recommendedName>
        <fullName evidence="1">YcaO domain-containing protein</fullName>
    </recommendedName>
</protein>
<accession>A0A4Y9ABZ3</accession>
<evidence type="ECO:0000313" key="2">
    <source>
        <dbReference type="EMBL" id="TFJ91904.1"/>
    </source>
</evidence>
<dbReference type="Proteomes" id="UP000298484">
    <property type="component" value="Unassembled WGS sequence"/>
</dbReference>
<dbReference type="InterPro" id="IPR027624">
    <property type="entry name" value="TOMM_cyclo_SagD"/>
</dbReference>
<dbReference type="Pfam" id="PF02624">
    <property type="entry name" value="YcaO"/>
    <property type="match status" value="1"/>
</dbReference>
<organism evidence="2 3">
    <name type="scientific">Lentibacillus salicampi</name>
    <dbReference type="NCBI Taxonomy" id="175306"/>
    <lineage>
        <taxon>Bacteria</taxon>
        <taxon>Bacillati</taxon>
        <taxon>Bacillota</taxon>
        <taxon>Bacilli</taxon>
        <taxon>Bacillales</taxon>
        <taxon>Bacillaceae</taxon>
        <taxon>Lentibacillus</taxon>
    </lineage>
</organism>
<proteinExistence type="predicted"/>
<dbReference type="Gene3D" id="3.30.40.250">
    <property type="match status" value="1"/>
</dbReference>
<sequence>MKLSEMERKLIDNRTGIIHKLGKTLENKMVIGLIPMQMFNAYNTDILDWDSNVIVPTSLMGGLGYDFSSIDKAKERAVGESIERYCSMIIDRPILKSKVENIKNKINVFDITRCTDNQIYTNNLNLKKVSSKTELYWVRGNDELNKEMKWIPVELVYLKKIYNHQPIREMTSTGLATGTTLFDAKVNGMLECIERDAFVVMWQNRLSMPIINHQSIENQFITNVLDQIKELGLEITILDITNDIKVASYLTVIRNNIPPYITVGASTDLSPEEALLSSIREASACYNLNVNAYLEGYMEIKDTDFNSYTNFEHHSAYYAYQENVEATDFLFQGETVDFQDENPRYITKFDDLLQHLESLGIDSYTVDITSNDIKKTGLYVVRVIMPSLAFLEISHPMLNCERIFNVPAKLGYDSNILNPYPHPFP</sequence>
<dbReference type="PROSITE" id="PS51664">
    <property type="entry name" value="YCAO"/>
    <property type="match status" value="1"/>
</dbReference>
<dbReference type="EMBL" id="SRHY01000035">
    <property type="protein sequence ID" value="TFJ91904.1"/>
    <property type="molecule type" value="Genomic_DNA"/>
</dbReference>
<dbReference type="Gene3D" id="3.30.160.660">
    <property type="match status" value="1"/>
</dbReference>
<dbReference type="Gene3D" id="3.30.1330.230">
    <property type="match status" value="1"/>
</dbReference>
<dbReference type="PANTHER" id="PTHR37809:SF1">
    <property type="entry name" value="RIBOSOMAL PROTEIN S12 METHYLTHIOTRANSFERASE ACCESSORY FACTOR YCAO"/>
    <property type="match status" value="1"/>
</dbReference>
<dbReference type="PANTHER" id="PTHR37809">
    <property type="entry name" value="RIBOSOMAL PROTEIN S12 METHYLTHIOTRANSFERASE ACCESSORY FACTOR YCAO"/>
    <property type="match status" value="1"/>
</dbReference>